<evidence type="ECO:0000313" key="2">
    <source>
        <dbReference type="Proteomes" id="UP001057452"/>
    </source>
</evidence>
<name>A0ACB9XK74_CHAAC</name>
<dbReference type="EMBL" id="CM043789">
    <property type="protein sequence ID" value="KAI4827545.1"/>
    <property type="molecule type" value="Genomic_DNA"/>
</dbReference>
<accession>A0ACB9XK74</accession>
<keyword evidence="2" id="KW-1185">Reference proteome</keyword>
<gene>
    <name evidence="1" type="ORF">KUCAC02_030933</name>
</gene>
<comment type="caution">
    <text evidence="1">The sequence shown here is derived from an EMBL/GenBank/DDBJ whole genome shotgun (WGS) entry which is preliminary data.</text>
</comment>
<proteinExistence type="predicted"/>
<protein>
    <submittedName>
        <fullName evidence="1">Uncharacterized protein</fullName>
    </submittedName>
</protein>
<evidence type="ECO:0000313" key="1">
    <source>
        <dbReference type="EMBL" id="KAI4827545.1"/>
    </source>
</evidence>
<reference evidence="1" key="1">
    <citation type="submission" date="2022-05" db="EMBL/GenBank/DDBJ databases">
        <title>Chromosome-level genome of Chaenocephalus aceratus.</title>
        <authorList>
            <person name="Park H."/>
        </authorList>
    </citation>
    <scope>NUCLEOTIDE SEQUENCE</scope>
    <source>
        <strain evidence="1">KU_202001</strain>
    </source>
</reference>
<sequence length="376" mass="41483">MNVFLYILSSRASCSTKHLSMEKKEPRVSGLKTAAGVLLLVSVTCFLALLSVNSDMIIFHYLFAGFNCVQGPFIFFFRIVFNKEARNAMKYCCNRKRPDHMIKSKNSGYKCNTNYMDGRLYHLPFGDSSVSLNGTMQSGKSQQSYVPFVLRDDGLSTSQAHIALNDHTSLFHENKEHPDNHDSDSDSDLSLEDDQSGSYASTHSSDSEDDEGPLSPNECWENMASNGAKRPQPNENSVSKMYWPDDEGELTGTDRLKADTPTNQELSLGRDTRGLSDDRGQDAMTTLLPSLPHIYTHPHRGILKKKQLSPIVERNGLNRIHNELCEDAPPGSASPQGSSSSEGRRRPANPGRHDQMNGVAMSIKAGTVDGDSSGSE</sequence>
<dbReference type="Proteomes" id="UP001057452">
    <property type="component" value="Chromosome 5"/>
</dbReference>
<organism evidence="1 2">
    <name type="scientific">Chaenocephalus aceratus</name>
    <name type="common">Blackfin icefish</name>
    <name type="synonym">Chaenichthys aceratus</name>
    <dbReference type="NCBI Taxonomy" id="36190"/>
    <lineage>
        <taxon>Eukaryota</taxon>
        <taxon>Metazoa</taxon>
        <taxon>Chordata</taxon>
        <taxon>Craniata</taxon>
        <taxon>Vertebrata</taxon>
        <taxon>Euteleostomi</taxon>
        <taxon>Actinopterygii</taxon>
        <taxon>Neopterygii</taxon>
        <taxon>Teleostei</taxon>
        <taxon>Neoteleostei</taxon>
        <taxon>Acanthomorphata</taxon>
        <taxon>Eupercaria</taxon>
        <taxon>Perciformes</taxon>
        <taxon>Notothenioidei</taxon>
        <taxon>Channichthyidae</taxon>
        <taxon>Chaenocephalus</taxon>
    </lineage>
</organism>